<dbReference type="InterPro" id="IPR021109">
    <property type="entry name" value="Peptidase_aspartic_dom_sf"/>
</dbReference>
<dbReference type="CDD" id="cd00303">
    <property type="entry name" value="retropepsin_like"/>
    <property type="match status" value="1"/>
</dbReference>
<organism evidence="1 2">
    <name type="scientific">Gossypium hirsutum</name>
    <name type="common">Upland cotton</name>
    <name type="synonym">Gossypium mexicanum</name>
    <dbReference type="NCBI Taxonomy" id="3635"/>
    <lineage>
        <taxon>Eukaryota</taxon>
        <taxon>Viridiplantae</taxon>
        <taxon>Streptophyta</taxon>
        <taxon>Embryophyta</taxon>
        <taxon>Tracheophyta</taxon>
        <taxon>Spermatophyta</taxon>
        <taxon>Magnoliopsida</taxon>
        <taxon>eudicotyledons</taxon>
        <taxon>Gunneridae</taxon>
        <taxon>Pentapetalae</taxon>
        <taxon>rosids</taxon>
        <taxon>malvids</taxon>
        <taxon>Malvales</taxon>
        <taxon>Malvaceae</taxon>
        <taxon>Malvoideae</taxon>
        <taxon>Gossypium</taxon>
    </lineage>
</organism>
<dbReference type="PANTHER" id="PTHR33067">
    <property type="entry name" value="RNA-DIRECTED DNA POLYMERASE-RELATED"/>
    <property type="match status" value="1"/>
</dbReference>
<dbReference type="RefSeq" id="XP_016745114.1">
    <property type="nucleotide sequence ID" value="XM_016889625.1"/>
</dbReference>
<proteinExistence type="predicted"/>
<reference evidence="2" key="2">
    <citation type="submission" date="2025-08" db="UniProtKB">
        <authorList>
            <consortium name="RefSeq"/>
        </authorList>
    </citation>
    <scope>IDENTIFICATION</scope>
</reference>
<dbReference type="AlphaFoldDB" id="A0A1U8NYX1"/>
<keyword evidence="1" id="KW-1185">Reference proteome</keyword>
<evidence type="ECO:0000313" key="1">
    <source>
        <dbReference type="Proteomes" id="UP000818029"/>
    </source>
</evidence>
<gene>
    <name evidence="2" type="primary">LOC107954121</name>
</gene>
<dbReference type="Proteomes" id="UP000818029">
    <property type="component" value="Chromosome A08"/>
</dbReference>
<accession>A0A1U8NYX1</accession>
<dbReference type="Gene3D" id="2.40.70.10">
    <property type="entry name" value="Acid Proteases"/>
    <property type="match status" value="1"/>
</dbReference>
<reference evidence="1" key="1">
    <citation type="journal article" date="2020" name="Nat. Genet.">
        <title>Genomic diversifications of five Gossypium allopolyploid species and their impact on cotton improvement.</title>
        <authorList>
            <person name="Chen Z.J."/>
            <person name="Sreedasyam A."/>
            <person name="Ando A."/>
            <person name="Song Q."/>
            <person name="De Santiago L.M."/>
            <person name="Hulse-Kemp A.M."/>
            <person name="Ding M."/>
            <person name="Ye W."/>
            <person name="Kirkbride R.C."/>
            <person name="Jenkins J."/>
            <person name="Plott C."/>
            <person name="Lovell J."/>
            <person name="Lin Y.M."/>
            <person name="Vaughn R."/>
            <person name="Liu B."/>
            <person name="Simpson S."/>
            <person name="Scheffler B.E."/>
            <person name="Wen L."/>
            <person name="Saski C.A."/>
            <person name="Grover C.E."/>
            <person name="Hu G."/>
            <person name="Conover J.L."/>
            <person name="Carlson J.W."/>
            <person name="Shu S."/>
            <person name="Boston L.B."/>
            <person name="Williams M."/>
            <person name="Peterson D.G."/>
            <person name="McGee K."/>
            <person name="Jones D.C."/>
            <person name="Wendel J.F."/>
            <person name="Stelly D.M."/>
            <person name="Grimwood J."/>
            <person name="Schmutz J."/>
        </authorList>
    </citation>
    <scope>NUCLEOTIDE SEQUENCE [LARGE SCALE GENOMIC DNA]</scope>
    <source>
        <strain evidence="1">cv. TM-1</strain>
    </source>
</reference>
<sequence>MQEGWNLRDIPLPPRKQPIEDLQGEIQQPPQLPMENKTLCDYLMPNLDAIRELLEKMPKYAKFLREVMSRQRIVGRREQIILNKECSAVVSRKVPPKLKDPNSFTIPAEIGGVSFGKALCDLGASINLMPLSIYKRFGLGELKEMEVTLQLADRSLVCPKGFLEDVLVRVRQFIFRIDFIMLEFEEDLEIPILLGRPFLTIYRATIDVGWGELIMDNKGETKVFKCVKPESKFEEASPSQAK</sequence>
<dbReference type="KEGG" id="ghi:107954121"/>
<name>A0A1U8NYX1_GOSHI</name>
<dbReference type="PANTHER" id="PTHR33067:SF31">
    <property type="entry name" value="RNA-DIRECTED DNA POLYMERASE"/>
    <property type="match status" value="1"/>
</dbReference>
<protein>
    <recommendedName>
        <fullName evidence="3">Aspartic peptidase DDI1-type domain-containing protein</fullName>
    </recommendedName>
</protein>
<evidence type="ECO:0008006" key="3">
    <source>
        <dbReference type="Google" id="ProtNLM"/>
    </source>
</evidence>
<dbReference type="GeneID" id="107954121"/>
<dbReference type="PaxDb" id="3635-A0A1U8NYX1"/>
<evidence type="ECO:0000313" key="2">
    <source>
        <dbReference type="RefSeq" id="XP_016745114.1"/>
    </source>
</evidence>